<evidence type="ECO:0000256" key="1">
    <source>
        <dbReference type="SAM" id="MobiDB-lite"/>
    </source>
</evidence>
<reference evidence="2 3" key="1">
    <citation type="submission" date="2013-11" db="EMBL/GenBank/DDBJ databases">
        <title>The Damaraland mole rat (Fukomys damarensis) genome and evolution of African mole rats.</title>
        <authorList>
            <person name="Gladyshev V.N."/>
            <person name="Fang X."/>
        </authorList>
    </citation>
    <scope>NUCLEOTIDE SEQUENCE [LARGE SCALE GENOMIC DNA]</scope>
    <source>
        <tissue evidence="2">Liver</tissue>
    </source>
</reference>
<keyword evidence="3" id="KW-1185">Reference proteome</keyword>
<dbReference type="STRING" id="885580.ENSFDAP00000003526"/>
<protein>
    <submittedName>
        <fullName evidence="2">Uncharacterized protein</fullName>
    </submittedName>
</protein>
<dbReference type="AlphaFoldDB" id="A0A091CQI0"/>
<proteinExistence type="predicted"/>
<feature type="compositionally biased region" description="Polar residues" evidence="1">
    <location>
        <begin position="441"/>
        <end position="455"/>
    </location>
</feature>
<dbReference type="eggNOG" id="KOG1830">
    <property type="taxonomic scope" value="Eukaryota"/>
</dbReference>
<feature type="region of interest" description="Disordered" evidence="1">
    <location>
        <begin position="374"/>
        <end position="404"/>
    </location>
</feature>
<name>A0A091CQI0_FUKDA</name>
<feature type="compositionally biased region" description="Polar residues" evidence="1">
    <location>
        <begin position="374"/>
        <end position="395"/>
    </location>
</feature>
<gene>
    <name evidence="2" type="ORF">H920_19061</name>
</gene>
<feature type="region of interest" description="Disordered" evidence="1">
    <location>
        <begin position="116"/>
        <end position="136"/>
    </location>
</feature>
<feature type="region of interest" description="Disordered" evidence="1">
    <location>
        <begin position="435"/>
        <end position="482"/>
    </location>
</feature>
<organism evidence="2 3">
    <name type="scientific">Fukomys damarensis</name>
    <name type="common">Damaraland mole rat</name>
    <name type="synonym">Cryptomys damarensis</name>
    <dbReference type="NCBI Taxonomy" id="885580"/>
    <lineage>
        <taxon>Eukaryota</taxon>
        <taxon>Metazoa</taxon>
        <taxon>Chordata</taxon>
        <taxon>Craniata</taxon>
        <taxon>Vertebrata</taxon>
        <taxon>Euteleostomi</taxon>
        <taxon>Mammalia</taxon>
        <taxon>Eutheria</taxon>
        <taxon>Euarchontoglires</taxon>
        <taxon>Glires</taxon>
        <taxon>Rodentia</taxon>
        <taxon>Hystricomorpha</taxon>
        <taxon>Bathyergidae</taxon>
        <taxon>Fukomys</taxon>
    </lineage>
</organism>
<feature type="compositionally biased region" description="Basic and acidic residues" evidence="1">
    <location>
        <begin position="116"/>
        <end position="130"/>
    </location>
</feature>
<evidence type="ECO:0000313" key="2">
    <source>
        <dbReference type="EMBL" id="KFO19550.1"/>
    </source>
</evidence>
<accession>A0A091CQI0</accession>
<dbReference type="EMBL" id="KN124999">
    <property type="protein sequence ID" value="KFO19550.1"/>
    <property type="molecule type" value="Genomic_DNA"/>
</dbReference>
<dbReference type="Proteomes" id="UP000028990">
    <property type="component" value="Unassembled WGS sequence"/>
</dbReference>
<sequence length="482" mass="52797">MPFEGEEGEDHRAKQKRLIQLMDVITHQDTNKESHLPATKSKEDEEITLATEQVSTSQPLLVIVYDRCDACGQILAFHIPTFNYLHDTGLKDFSDSTCSVGICKANIVAESKEQKQEKLKEQEHLYHPSEPESAPLRQSIQDDVLVDPSQAAWGEMCHSWVYQPVERFSFPTHSFGCEVSRFLTGAGGKTLASPLYSLRSGHEYLKDTQKYVRYGIGKGEKVEPQRPIHHKTEVFVSSTAPPSPPPSPPDWLARLRWPKRAEDPGAIHSPSQSPSTVLGTAATPRLLCLQTIPEAGLPLPPTNVDLSAPVPELVQYCEVLTHDLLLLEEDEGQSPTMSPPPAMSCRTKIKDRVTSRVGRAPVMQSPASVVFPSTRSAFAQSSKPSATRVTRYSGQSTTRSSLSPPSRYLVALAKSSPAPLSGHSTLKSSQCSALLSLSSHPRASQVSIPSGQHSRAQPPRRSLAQSRSGLQSTRPSVVQSKH</sequence>
<evidence type="ECO:0000313" key="3">
    <source>
        <dbReference type="Proteomes" id="UP000028990"/>
    </source>
</evidence>
<feature type="compositionally biased region" description="Polar residues" evidence="1">
    <location>
        <begin position="463"/>
        <end position="482"/>
    </location>
</feature>